<name>A0A8J4HB45_9PROT</name>
<dbReference type="InterPro" id="IPR050682">
    <property type="entry name" value="ModA/WtpA"/>
</dbReference>
<dbReference type="Gene3D" id="3.40.190.10">
    <property type="entry name" value="Periplasmic binding protein-like II"/>
    <property type="match status" value="2"/>
</dbReference>
<dbReference type="EMBL" id="DTQM01000103">
    <property type="protein sequence ID" value="HGC42661.1"/>
    <property type="molecule type" value="Genomic_DNA"/>
</dbReference>
<organism evidence="5">
    <name type="scientific">Acidicaldus sp</name>
    <dbReference type="NCBI Taxonomy" id="1872105"/>
    <lineage>
        <taxon>Bacteria</taxon>
        <taxon>Pseudomonadati</taxon>
        <taxon>Pseudomonadota</taxon>
        <taxon>Alphaproteobacteria</taxon>
        <taxon>Acetobacterales</taxon>
        <taxon>Acetobacteraceae</taxon>
        <taxon>Acidicaldus</taxon>
    </lineage>
</organism>
<dbReference type="CDD" id="cd13539">
    <property type="entry name" value="PBP2_AvModA"/>
    <property type="match status" value="1"/>
</dbReference>
<dbReference type="NCBIfam" id="TIGR01256">
    <property type="entry name" value="modA"/>
    <property type="match status" value="1"/>
</dbReference>
<evidence type="ECO:0000256" key="3">
    <source>
        <dbReference type="ARBA" id="ARBA00022729"/>
    </source>
</evidence>
<dbReference type="PIRSF" id="PIRSF004846">
    <property type="entry name" value="ModA"/>
    <property type="match status" value="1"/>
</dbReference>
<dbReference type="AlphaFoldDB" id="A0A8J4HB45"/>
<accession>A0A8J4HB45</accession>
<comment type="similarity">
    <text evidence="1">Belongs to the bacterial solute-binding protein ModA family.</text>
</comment>
<dbReference type="GO" id="GO:0030973">
    <property type="term" value="F:molybdate ion binding"/>
    <property type="evidence" value="ECO:0007669"/>
    <property type="project" value="InterPro"/>
</dbReference>
<keyword evidence="3" id="KW-0732">Signal</keyword>
<dbReference type="InterPro" id="IPR044084">
    <property type="entry name" value="AvModA-like_subst-bd"/>
</dbReference>
<evidence type="ECO:0000256" key="4">
    <source>
        <dbReference type="PIRSR" id="PIRSR004846-1"/>
    </source>
</evidence>
<keyword evidence="4" id="KW-0500">Molybdenum</keyword>
<evidence type="ECO:0000256" key="1">
    <source>
        <dbReference type="ARBA" id="ARBA00009175"/>
    </source>
</evidence>
<dbReference type="SUPFAM" id="SSF53850">
    <property type="entry name" value="Periplasmic binding protein-like II"/>
    <property type="match status" value="1"/>
</dbReference>
<dbReference type="PANTHER" id="PTHR30632:SF14">
    <property type="entry name" value="TUNGSTATE_MOLYBDATE_CHROMATE-BINDING PROTEIN MODA"/>
    <property type="match status" value="1"/>
</dbReference>
<protein>
    <submittedName>
        <fullName evidence="5">Molybdate ABC transporter substrate-binding protein</fullName>
    </submittedName>
</protein>
<reference evidence="5" key="1">
    <citation type="journal article" date="2020" name="mSystems">
        <title>Genome- and Community-Level Interaction Insights into Carbon Utilization and Element Cycling Functions of Hydrothermarchaeota in Hydrothermal Sediment.</title>
        <authorList>
            <person name="Zhou Z."/>
            <person name="Liu Y."/>
            <person name="Xu W."/>
            <person name="Pan J."/>
            <person name="Luo Z.H."/>
            <person name="Li M."/>
        </authorList>
    </citation>
    <scope>NUCLEOTIDE SEQUENCE</scope>
    <source>
        <strain evidence="5">SpSt-997</strain>
    </source>
</reference>
<evidence type="ECO:0000313" key="5">
    <source>
        <dbReference type="EMBL" id="HGC42661.1"/>
    </source>
</evidence>
<dbReference type="GO" id="GO:0015689">
    <property type="term" value="P:molybdate ion transport"/>
    <property type="evidence" value="ECO:0007669"/>
    <property type="project" value="InterPro"/>
</dbReference>
<feature type="binding site" evidence="4">
    <location>
        <position position="65"/>
    </location>
    <ligand>
        <name>molybdate</name>
        <dbReference type="ChEBI" id="CHEBI:36264"/>
    </ligand>
</feature>
<comment type="caution">
    <text evidence="5">The sequence shown here is derived from an EMBL/GenBank/DDBJ whole genome shotgun (WGS) entry which is preliminary data.</text>
</comment>
<dbReference type="InterPro" id="IPR005950">
    <property type="entry name" value="ModA"/>
</dbReference>
<feature type="binding site" evidence="4">
    <location>
        <position position="178"/>
    </location>
    <ligand>
        <name>molybdate</name>
        <dbReference type="ChEBI" id="CHEBI:36264"/>
    </ligand>
</feature>
<gene>
    <name evidence="5" type="primary">modA</name>
    <name evidence="5" type="ORF">ENY07_05505</name>
</gene>
<dbReference type="PANTHER" id="PTHR30632">
    <property type="entry name" value="MOLYBDATE-BINDING PERIPLASMIC PROTEIN"/>
    <property type="match status" value="1"/>
</dbReference>
<evidence type="ECO:0000256" key="2">
    <source>
        <dbReference type="ARBA" id="ARBA00022723"/>
    </source>
</evidence>
<dbReference type="Pfam" id="PF13531">
    <property type="entry name" value="SBP_bac_11"/>
    <property type="match status" value="1"/>
</dbReference>
<keyword evidence="2 4" id="KW-0479">Metal-binding</keyword>
<dbReference type="GO" id="GO:0046872">
    <property type="term" value="F:metal ion binding"/>
    <property type="evidence" value="ECO:0007669"/>
    <property type="project" value="UniProtKB-KW"/>
</dbReference>
<sequence>MVVLPRRMLLKTCGVAAVLQAKRAGAEERAPVVAAAADLTYALPEIAAAFARAQGHVVKLVFGSSGNFAAQIRNGAPFEVFLSADEDYVVALAGAGRTDGAGVLYAEGRIGVFVRGDAGFAADPALQGLATALRAGKLKKFAIANPAHAPYGRAAQAALEHGGLWEAVRPHLVLGENVAQAAQFMLSGAAQAGIIPLSLARAPVFAGAGDFALIAASWHPPLRQRMVLLKSAGPVARAFYAYLQGPEARAVFRRFGFVLPGEAAADG</sequence>
<proteinExistence type="inferred from homology"/>